<keyword evidence="3" id="KW-1185">Reference proteome</keyword>
<dbReference type="PANTHER" id="PTHR34107:SF4">
    <property type="entry name" value="SLL1222 PROTEIN"/>
    <property type="match status" value="1"/>
</dbReference>
<evidence type="ECO:0000259" key="1">
    <source>
        <dbReference type="Pfam" id="PF05685"/>
    </source>
</evidence>
<dbReference type="Proteomes" id="UP001221411">
    <property type="component" value="Unassembled WGS sequence"/>
</dbReference>
<organism evidence="2 3">
    <name type="scientific">Polyangium mundeleinium</name>
    <dbReference type="NCBI Taxonomy" id="2995306"/>
    <lineage>
        <taxon>Bacteria</taxon>
        <taxon>Pseudomonadati</taxon>
        <taxon>Myxococcota</taxon>
        <taxon>Polyangia</taxon>
        <taxon>Polyangiales</taxon>
        <taxon>Polyangiaceae</taxon>
        <taxon>Polyangium</taxon>
    </lineage>
</organism>
<protein>
    <submittedName>
        <fullName evidence="2">Uma2 family endonuclease</fullName>
    </submittedName>
</protein>
<reference evidence="2 3" key="1">
    <citation type="submission" date="2022-11" db="EMBL/GenBank/DDBJ databases">
        <title>Minimal conservation of predation-associated metabolite biosynthetic gene clusters underscores biosynthetic potential of Myxococcota including descriptions for ten novel species: Archangium lansinium sp. nov., Myxococcus landrumus sp. nov., Nannocystis bai.</title>
        <authorList>
            <person name="Ahearne A."/>
            <person name="Stevens C."/>
            <person name="Dowd S."/>
        </authorList>
    </citation>
    <scope>NUCLEOTIDE SEQUENCE [LARGE SCALE GENOMIC DNA]</scope>
    <source>
        <strain evidence="2 3">RJM3</strain>
    </source>
</reference>
<name>A0ABT5F492_9BACT</name>
<keyword evidence="2" id="KW-0378">Hydrolase</keyword>
<gene>
    <name evidence="2" type="ORF">POL67_46245</name>
</gene>
<dbReference type="SUPFAM" id="SSF52980">
    <property type="entry name" value="Restriction endonuclease-like"/>
    <property type="match status" value="1"/>
</dbReference>
<accession>A0ABT5F492</accession>
<dbReference type="InterPro" id="IPR011335">
    <property type="entry name" value="Restrct_endonuc-II-like"/>
</dbReference>
<dbReference type="RefSeq" id="WP_271927967.1">
    <property type="nucleotide sequence ID" value="NZ_JAQNDO010000001.1"/>
</dbReference>
<dbReference type="PANTHER" id="PTHR34107">
    <property type="entry name" value="SLL0198 PROTEIN-RELATED"/>
    <property type="match status" value="1"/>
</dbReference>
<comment type="caution">
    <text evidence="2">The sequence shown here is derived from an EMBL/GenBank/DDBJ whole genome shotgun (WGS) entry which is preliminary data.</text>
</comment>
<keyword evidence="2" id="KW-0255">Endonuclease</keyword>
<dbReference type="Pfam" id="PF05685">
    <property type="entry name" value="Uma2"/>
    <property type="match status" value="1"/>
</dbReference>
<dbReference type="InterPro" id="IPR012296">
    <property type="entry name" value="Nuclease_put_TT1808"/>
</dbReference>
<sequence>MALARPLDRPATLADLESLPEHLRGEIIDGMLYVFPRPRAPHADVEADVVDALRGPFQKGRGGPGGWWILPEPGIQLPRAPEFVPDVAGWRRERLARPPADGPITLVPDWICEILSPTTRGYDLIVKRRFYADIGVGHLWYVDLEARALMVSRLENGHWVELGVHGVGEKVRAEPFDAVEIDLATWWEVLEARGVSPSSPWIYAPPIATPTSCI</sequence>
<dbReference type="GO" id="GO:0004519">
    <property type="term" value="F:endonuclease activity"/>
    <property type="evidence" value="ECO:0007669"/>
    <property type="project" value="UniProtKB-KW"/>
</dbReference>
<dbReference type="EMBL" id="JAQNDO010000001">
    <property type="protein sequence ID" value="MDC0748816.1"/>
    <property type="molecule type" value="Genomic_DNA"/>
</dbReference>
<evidence type="ECO:0000313" key="3">
    <source>
        <dbReference type="Proteomes" id="UP001221411"/>
    </source>
</evidence>
<feature type="domain" description="Putative restriction endonuclease" evidence="1">
    <location>
        <begin position="15"/>
        <end position="180"/>
    </location>
</feature>
<keyword evidence="2" id="KW-0540">Nuclease</keyword>
<dbReference type="InterPro" id="IPR008538">
    <property type="entry name" value="Uma2"/>
</dbReference>
<evidence type="ECO:0000313" key="2">
    <source>
        <dbReference type="EMBL" id="MDC0748816.1"/>
    </source>
</evidence>
<dbReference type="Gene3D" id="3.90.1570.10">
    <property type="entry name" value="tt1808, chain A"/>
    <property type="match status" value="1"/>
</dbReference>
<dbReference type="CDD" id="cd06260">
    <property type="entry name" value="DUF820-like"/>
    <property type="match status" value="1"/>
</dbReference>
<proteinExistence type="predicted"/>